<feature type="compositionally biased region" description="Polar residues" evidence="1">
    <location>
        <begin position="234"/>
        <end position="246"/>
    </location>
</feature>
<comment type="caution">
    <text evidence="2">The sequence shown here is derived from an EMBL/GenBank/DDBJ whole genome shotgun (WGS) entry which is preliminary data.</text>
</comment>
<accession>A0AA36GMT4</accession>
<dbReference type="InterPro" id="IPR012340">
    <property type="entry name" value="NA-bd_OB-fold"/>
</dbReference>
<dbReference type="Proteomes" id="UP001176961">
    <property type="component" value="Unassembled WGS sequence"/>
</dbReference>
<evidence type="ECO:0000313" key="3">
    <source>
        <dbReference type="Proteomes" id="UP001176961"/>
    </source>
</evidence>
<keyword evidence="3" id="KW-1185">Reference proteome</keyword>
<dbReference type="SUPFAM" id="SSF50249">
    <property type="entry name" value="Nucleic acid-binding proteins"/>
    <property type="match status" value="1"/>
</dbReference>
<feature type="compositionally biased region" description="Polar residues" evidence="1">
    <location>
        <begin position="167"/>
        <end position="183"/>
    </location>
</feature>
<sequence length="256" mass="27660">MASPSPKTVRVDRLPLPVTISFIRAKAKEGETVRIGNKEFPLVICVGRVLSCRPVRTLNSLQYVVCDSPEGSVTMNQVSVLYRNESSPTRDSDRLPPGTSVFISGKLIRFKGAVAVQASCLRKLICPEEYDCIKMEAFLAVQYHMKNPAILNPMRRSVGTPLPASRSPLTTPSPIGITRTTPLSAPAKRLSCSTPSNPTPKRPNVANASLARRPMNPSTSVVKSSGVAKIEVGNQKTSSKEAGSQDSFEDGVFFDS</sequence>
<gene>
    <name evidence="2" type="ORF">CYNAS_LOCUS6951</name>
</gene>
<dbReference type="AlphaFoldDB" id="A0AA36GMT4"/>
<feature type="region of interest" description="Disordered" evidence="1">
    <location>
        <begin position="162"/>
        <end position="256"/>
    </location>
</feature>
<protein>
    <submittedName>
        <fullName evidence="2">Uncharacterized protein</fullName>
    </submittedName>
</protein>
<name>A0AA36GMT4_CYLNA</name>
<dbReference type="Gene3D" id="2.40.50.140">
    <property type="entry name" value="Nucleic acid-binding proteins"/>
    <property type="match status" value="1"/>
</dbReference>
<reference evidence="2" key="1">
    <citation type="submission" date="2023-07" db="EMBL/GenBank/DDBJ databases">
        <authorList>
            <consortium name="CYATHOMIX"/>
        </authorList>
    </citation>
    <scope>NUCLEOTIDE SEQUENCE</scope>
    <source>
        <strain evidence="2">N/A</strain>
    </source>
</reference>
<evidence type="ECO:0000256" key="1">
    <source>
        <dbReference type="SAM" id="MobiDB-lite"/>
    </source>
</evidence>
<evidence type="ECO:0000313" key="2">
    <source>
        <dbReference type="EMBL" id="CAJ0594968.1"/>
    </source>
</evidence>
<organism evidence="2 3">
    <name type="scientific">Cylicocyclus nassatus</name>
    <name type="common">Nematode worm</name>
    <dbReference type="NCBI Taxonomy" id="53992"/>
    <lineage>
        <taxon>Eukaryota</taxon>
        <taxon>Metazoa</taxon>
        <taxon>Ecdysozoa</taxon>
        <taxon>Nematoda</taxon>
        <taxon>Chromadorea</taxon>
        <taxon>Rhabditida</taxon>
        <taxon>Rhabditina</taxon>
        <taxon>Rhabditomorpha</taxon>
        <taxon>Strongyloidea</taxon>
        <taxon>Strongylidae</taxon>
        <taxon>Cylicocyclus</taxon>
    </lineage>
</organism>
<dbReference type="EMBL" id="CATQJL010000112">
    <property type="protein sequence ID" value="CAJ0594968.1"/>
    <property type="molecule type" value="Genomic_DNA"/>
</dbReference>
<proteinExistence type="predicted"/>